<keyword evidence="7" id="KW-0560">Oxidoreductase</keyword>
<evidence type="ECO:0000256" key="1">
    <source>
        <dbReference type="ARBA" id="ARBA00001947"/>
    </source>
</evidence>
<dbReference type="RefSeq" id="WP_066496578.1">
    <property type="nucleotide sequence ID" value="NZ_BJMO01000069.1"/>
</dbReference>
<dbReference type="PATRIC" id="fig|37927.3.peg.1274"/>
<comment type="cofactor">
    <cofactor evidence="1 11">
        <name>Zn(2+)</name>
        <dbReference type="ChEBI" id="CHEBI:29105"/>
    </cofactor>
</comment>
<dbReference type="KEGG" id="satk:SA2016_1229"/>
<reference evidence="13 14" key="1">
    <citation type="submission" date="2016-02" db="EMBL/GenBank/DDBJ databases">
        <title>Complete genome of Sinomonas atrocyanea KCTC 3377.</title>
        <authorList>
            <person name="Kim K.M."/>
        </authorList>
    </citation>
    <scope>NUCLEOTIDE SEQUENCE [LARGE SCALE GENOMIC DNA]</scope>
    <source>
        <strain evidence="13 14">KCTC 3377</strain>
    </source>
</reference>
<dbReference type="Proteomes" id="UP000070134">
    <property type="component" value="Chromosome"/>
</dbReference>
<dbReference type="STRING" id="37927.SA2016_1229"/>
<evidence type="ECO:0000256" key="7">
    <source>
        <dbReference type="ARBA" id="ARBA00023002"/>
    </source>
</evidence>
<dbReference type="PROSITE" id="PS00059">
    <property type="entry name" value="ADH_ZINC"/>
    <property type="match status" value="1"/>
</dbReference>
<evidence type="ECO:0000313" key="14">
    <source>
        <dbReference type="Proteomes" id="UP000070134"/>
    </source>
</evidence>
<keyword evidence="14" id="KW-1185">Reference proteome</keyword>
<dbReference type="GO" id="GO:0008270">
    <property type="term" value="F:zinc ion binding"/>
    <property type="evidence" value="ECO:0007669"/>
    <property type="project" value="InterPro"/>
</dbReference>
<dbReference type="GO" id="GO:0004022">
    <property type="term" value="F:alcohol dehydrogenase (NAD+) activity"/>
    <property type="evidence" value="ECO:0007669"/>
    <property type="project" value="UniProtKB-EC"/>
</dbReference>
<dbReference type="SUPFAM" id="SSF50129">
    <property type="entry name" value="GroES-like"/>
    <property type="match status" value="1"/>
</dbReference>
<dbReference type="Pfam" id="PF00107">
    <property type="entry name" value="ADH_zinc_N"/>
    <property type="match status" value="1"/>
</dbReference>
<dbReference type="InterPro" id="IPR013149">
    <property type="entry name" value="ADH-like_C"/>
</dbReference>
<evidence type="ECO:0000256" key="9">
    <source>
        <dbReference type="ARBA" id="ARBA00049164"/>
    </source>
</evidence>
<organism evidence="13 14">
    <name type="scientific">Sinomonas atrocyanea</name>
    <dbReference type="NCBI Taxonomy" id="37927"/>
    <lineage>
        <taxon>Bacteria</taxon>
        <taxon>Bacillati</taxon>
        <taxon>Actinomycetota</taxon>
        <taxon>Actinomycetes</taxon>
        <taxon>Micrococcales</taxon>
        <taxon>Micrococcaceae</taxon>
        <taxon>Sinomonas</taxon>
    </lineage>
</organism>
<feature type="domain" description="Enoyl reductase (ER)" evidence="12">
    <location>
        <begin position="10"/>
        <end position="330"/>
    </location>
</feature>
<keyword evidence="8" id="KW-0520">NAD</keyword>
<comment type="similarity">
    <text evidence="2 11">Belongs to the zinc-containing alcohol dehydrogenase family.</text>
</comment>
<dbReference type="PANTHER" id="PTHR42940:SF7">
    <property type="entry name" value="ALCOHOL DEHYDROGENASE-LIKE N-TERMINAL DOMAIN-CONTAINING PROTEIN"/>
    <property type="match status" value="1"/>
</dbReference>
<dbReference type="InterPro" id="IPR036291">
    <property type="entry name" value="NAD(P)-bd_dom_sf"/>
</dbReference>
<dbReference type="OrthoDB" id="3567264at2"/>
<evidence type="ECO:0000256" key="5">
    <source>
        <dbReference type="ARBA" id="ARBA00022723"/>
    </source>
</evidence>
<keyword evidence="5 11" id="KW-0479">Metal-binding</keyword>
<keyword evidence="6 11" id="KW-0862">Zinc</keyword>
<protein>
    <recommendedName>
        <fullName evidence="4">Alcohol dehydrogenase</fullName>
        <ecNumber evidence="3">1.1.1.1</ecNumber>
    </recommendedName>
</protein>
<dbReference type="Gene3D" id="3.90.180.10">
    <property type="entry name" value="Medium-chain alcohol dehydrogenases, catalytic domain"/>
    <property type="match status" value="1"/>
</dbReference>
<sequence>MRAIQIPAAGESLEAVDRDVPEVPRGHVLVRVSACGVCHSDVMPGAGMASSYPRIPGHEVAGTVESVGEGVEQWKPGQRVGVGWFGGACFVCDACRDGDFISCRVGKVTGLTSDGGYAEFVVAPADALAAVPDGLSDAEAAPLMCAGVTTFNGLRESGARPGDVVAVLGLGGLGHLGVQFAARMGFETVAIARGAEKEKFARELGAHHYIDSTADDVAGSLAALGGATVVLATVTDAEAMTATIGGLAPRGKLVVLGVPQEPLSVHAGAIIGGSQAVAGHASGSAKDSEDTLKFAALTGVRPLIEEYPLEKAADGFDRMMSGKARFRVVLTVD</sequence>
<evidence type="ECO:0000313" key="13">
    <source>
        <dbReference type="EMBL" id="AMM31911.1"/>
    </source>
</evidence>
<proteinExistence type="inferred from homology"/>
<evidence type="ECO:0000259" key="12">
    <source>
        <dbReference type="SMART" id="SM00829"/>
    </source>
</evidence>
<gene>
    <name evidence="13" type="ORF">SA2016_1229</name>
</gene>
<dbReference type="FunFam" id="3.40.50.720:FF:000039">
    <property type="entry name" value="Alcohol dehydrogenase AdhP"/>
    <property type="match status" value="1"/>
</dbReference>
<evidence type="ECO:0000256" key="8">
    <source>
        <dbReference type="ARBA" id="ARBA00023027"/>
    </source>
</evidence>
<dbReference type="GO" id="GO:0005737">
    <property type="term" value="C:cytoplasm"/>
    <property type="evidence" value="ECO:0007669"/>
    <property type="project" value="TreeGrafter"/>
</dbReference>
<dbReference type="EC" id="1.1.1.1" evidence="3"/>
<dbReference type="SMART" id="SM00829">
    <property type="entry name" value="PKS_ER"/>
    <property type="match status" value="1"/>
</dbReference>
<dbReference type="PANTHER" id="PTHR42940">
    <property type="entry name" value="ALCOHOL DEHYDROGENASE 1-RELATED"/>
    <property type="match status" value="1"/>
</dbReference>
<evidence type="ECO:0000256" key="6">
    <source>
        <dbReference type="ARBA" id="ARBA00022833"/>
    </source>
</evidence>
<name>A0A126ZZA2_9MICC</name>
<dbReference type="SUPFAM" id="SSF51735">
    <property type="entry name" value="NAD(P)-binding Rossmann-fold domains"/>
    <property type="match status" value="1"/>
</dbReference>
<comment type="catalytic activity">
    <reaction evidence="9">
        <text>a secondary alcohol + NAD(+) = a ketone + NADH + H(+)</text>
        <dbReference type="Rhea" id="RHEA:10740"/>
        <dbReference type="ChEBI" id="CHEBI:15378"/>
        <dbReference type="ChEBI" id="CHEBI:17087"/>
        <dbReference type="ChEBI" id="CHEBI:35681"/>
        <dbReference type="ChEBI" id="CHEBI:57540"/>
        <dbReference type="ChEBI" id="CHEBI:57945"/>
        <dbReference type="EC" id="1.1.1.1"/>
    </reaction>
</comment>
<dbReference type="InterPro" id="IPR020843">
    <property type="entry name" value="ER"/>
</dbReference>
<evidence type="ECO:0000256" key="2">
    <source>
        <dbReference type="ARBA" id="ARBA00008072"/>
    </source>
</evidence>
<evidence type="ECO:0000256" key="4">
    <source>
        <dbReference type="ARBA" id="ARBA00016352"/>
    </source>
</evidence>
<evidence type="ECO:0000256" key="11">
    <source>
        <dbReference type="RuleBase" id="RU361277"/>
    </source>
</evidence>
<dbReference type="Gene3D" id="3.40.50.720">
    <property type="entry name" value="NAD(P)-binding Rossmann-like Domain"/>
    <property type="match status" value="1"/>
</dbReference>
<evidence type="ECO:0000256" key="10">
    <source>
        <dbReference type="ARBA" id="ARBA00049243"/>
    </source>
</evidence>
<dbReference type="Pfam" id="PF08240">
    <property type="entry name" value="ADH_N"/>
    <property type="match status" value="1"/>
</dbReference>
<evidence type="ECO:0000256" key="3">
    <source>
        <dbReference type="ARBA" id="ARBA00013190"/>
    </source>
</evidence>
<accession>A0A126ZZA2</accession>
<comment type="catalytic activity">
    <reaction evidence="10">
        <text>a primary alcohol + NAD(+) = an aldehyde + NADH + H(+)</text>
        <dbReference type="Rhea" id="RHEA:10736"/>
        <dbReference type="ChEBI" id="CHEBI:15378"/>
        <dbReference type="ChEBI" id="CHEBI:15734"/>
        <dbReference type="ChEBI" id="CHEBI:17478"/>
        <dbReference type="ChEBI" id="CHEBI:57540"/>
        <dbReference type="ChEBI" id="CHEBI:57945"/>
        <dbReference type="EC" id="1.1.1.1"/>
    </reaction>
</comment>
<dbReference type="InterPro" id="IPR013154">
    <property type="entry name" value="ADH-like_N"/>
</dbReference>
<dbReference type="EMBL" id="CP014518">
    <property type="protein sequence ID" value="AMM31911.1"/>
    <property type="molecule type" value="Genomic_DNA"/>
</dbReference>
<dbReference type="InterPro" id="IPR002328">
    <property type="entry name" value="ADH_Zn_CS"/>
</dbReference>
<dbReference type="AlphaFoldDB" id="A0A126ZZA2"/>
<dbReference type="InterPro" id="IPR011032">
    <property type="entry name" value="GroES-like_sf"/>
</dbReference>